<dbReference type="RefSeq" id="WP_397402489.1">
    <property type="nucleotide sequence ID" value="NZ_JBIRYI010000003.1"/>
</dbReference>
<keyword evidence="1" id="KW-1133">Transmembrane helix</keyword>
<dbReference type="Proteomes" id="UP001611580">
    <property type="component" value="Unassembled WGS sequence"/>
</dbReference>
<sequence>MAKARSGRQASDDLGRVAFVFLLSCTIGVLVVPGILVYHLVTGDPQEAGAWGLGSLTCLFIAFMLTSGLINSSRDNRRLRASGIPGTAKILSVESREDSIAAVLLIQADGLETFEADAVFSWGRVRVGAQVDVVIDPSDRLFAVI</sequence>
<evidence type="ECO:0000313" key="3">
    <source>
        <dbReference type="Proteomes" id="UP001611580"/>
    </source>
</evidence>
<protein>
    <recommendedName>
        <fullName evidence="4">NfeD-like C-terminal domain-containing protein</fullName>
    </recommendedName>
</protein>
<proteinExistence type="predicted"/>
<accession>A0ABW7XG79</accession>
<reference evidence="2 3" key="1">
    <citation type="submission" date="2024-10" db="EMBL/GenBank/DDBJ databases">
        <title>The Natural Products Discovery Center: Release of the First 8490 Sequenced Strains for Exploring Actinobacteria Biosynthetic Diversity.</title>
        <authorList>
            <person name="Kalkreuter E."/>
            <person name="Kautsar S.A."/>
            <person name="Yang D."/>
            <person name="Bader C.D."/>
            <person name="Teijaro C.N."/>
            <person name="Fluegel L."/>
            <person name="Davis C.M."/>
            <person name="Simpson J.R."/>
            <person name="Lauterbach L."/>
            <person name="Steele A.D."/>
            <person name="Gui C."/>
            <person name="Meng S."/>
            <person name="Li G."/>
            <person name="Viehrig K."/>
            <person name="Ye F."/>
            <person name="Su P."/>
            <person name="Kiefer A.F."/>
            <person name="Nichols A."/>
            <person name="Cepeda A.J."/>
            <person name="Yan W."/>
            <person name="Fan B."/>
            <person name="Jiang Y."/>
            <person name="Adhikari A."/>
            <person name="Zheng C.-J."/>
            <person name="Schuster L."/>
            <person name="Cowan T.M."/>
            <person name="Smanski M.J."/>
            <person name="Chevrette M.G."/>
            <person name="De Carvalho L.P.S."/>
            <person name="Shen B."/>
        </authorList>
    </citation>
    <scope>NUCLEOTIDE SEQUENCE [LARGE SCALE GENOMIC DNA]</scope>
    <source>
        <strain evidence="2 3">NPDC019481</strain>
    </source>
</reference>
<name>A0ABW7XG79_9MICO</name>
<gene>
    <name evidence="2" type="ORF">ACH47X_06380</name>
</gene>
<keyword evidence="3" id="KW-1185">Reference proteome</keyword>
<evidence type="ECO:0000313" key="2">
    <source>
        <dbReference type="EMBL" id="MFI2486518.1"/>
    </source>
</evidence>
<dbReference type="EMBL" id="JBIRYI010000003">
    <property type="protein sequence ID" value="MFI2486518.1"/>
    <property type="molecule type" value="Genomic_DNA"/>
</dbReference>
<evidence type="ECO:0000256" key="1">
    <source>
        <dbReference type="SAM" id="Phobius"/>
    </source>
</evidence>
<feature type="transmembrane region" description="Helical" evidence="1">
    <location>
        <begin position="48"/>
        <end position="70"/>
    </location>
</feature>
<feature type="transmembrane region" description="Helical" evidence="1">
    <location>
        <begin position="20"/>
        <end position="42"/>
    </location>
</feature>
<keyword evidence="1" id="KW-0472">Membrane</keyword>
<keyword evidence="1" id="KW-0812">Transmembrane</keyword>
<organism evidence="2 3">
    <name type="scientific">Promicromonospora kroppenstedtii</name>
    <dbReference type="NCBI Taxonomy" id="440482"/>
    <lineage>
        <taxon>Bacteria</taxon>
        <taxon>Bacillati</taxon>
        <taxon>Actinomycetota</taxon>
        <taxon>Actinomycetes</taxon>
        <taxon>Micrococcales</taxon>
        <taxon>Promicromonosporaceae</taxon>
        <taxon>Promicromonospora</taxon>
    </lineage>
</organism>
<evidence type="ECO:0008006" key="4">
    <source>
        <dbReference type="Google" id="ProtNLM"/>
    </source>
</evidence>
<comment type="caution">
    <text evidence="2">The sequence shown here is derived from an EMBL/GenBank/DDBJ whole genome shotgun (WGS) entry which is preliminary data.</text>
</comment>